<accession>A0ABN0Y5U0</accession>
<proteinExistence type="predicted"/>
<dbReference type="RefSeq" id="WP_344018492.1">
    <property type="nucleotide sequence ID" value="NZ_BAAABX010000003.1"/>
</dbReference>
<evidence type="ECO:0000259" key="1">
    <source>
        <dbReference type="Pfam" id="PF04738"/>
    </source>
</evidence>
<gene>
    <name evidence="3" type="ORF">GCM10010357_01420</name>
</gene>
<dbReference type="Proteomes" id="UP001500879">
    <property type="component" value="Unassembled WGS sequence"/>
</dbReference>
<feature type="domain" description="Thiopeptide-type bacteriocin biosynthesis" evidence="2">
    <location>
        <begin position="759"/>
        <end position="1011"/>
    </location>
</feature>
<evidence type="ECO:0000313" key="3">
    <source>
        <dbReference type="EMBL" id="GAA0384250.1"/>
    </source>
</evidence>
<comment type="caution">
    <text evidence="3">The sequence shown here is derived from an EMBL/GenBank/DDBJ whole genome shotgun (WGS) entry which is preliminary data.</text>
</comment>
<dbReference type="InterPro" id="IPR023809">
    <property type="entry name" value="Thiopep_bacteriocin_synth_dom"/>
</dbReference>
<organism evidence="3 4">
    <name type="scientific">Streptomyces luteireticuli</name>
    <dbReference type="NCBI Taxonomy" id="173858"/>
    <lineage>
        <taxon>Bacteria</taxon>
        <taxon>Bacillati</taxon>
        <taxon>Actinomycetota</taxon>
        <taxon>Actinomycetes</taxon>
        <taxon>Kitasatosporales</taxon>
        <taxon>Streptomycetaceae</taxon>
        <taxon>Streptomyces</taxon>
    </lineage>
</organism>
<dbReference type="Pfam" id="PF14028">
    <property type="entry name" value="Lant_dehydr_C"/>
    <property type="match status" value="1"/>
</dbReference>
<dbReference type="Pfam" id="PF04738">
    <property type="entry name" value="Lant_dehydr_N"/>
    <property type="match status" value="1"/>
</dbReference>
<keyword evidence="4" id="KW-1185">Reference proteome</keyword>
<dbReference type="NCBIfam" id="TIGR03891">
    <property type="entry name" value="thiopep_ocin"/>
    <property type="match status" value="1"/>
</dbReference>
<dbReference type="InterPro" id="IPR006827">
    <property type="entry name" value="Lant_deHydtase_N"/>
</dbReference>
<protein>
    <submittedName>
        <fullName evidence="3">Lantibiotic dehydratase</fullName>
    </submittedName>
</protein>
<reference evidence="3 4" key="1">
    <citation type="journal article" date="2019" name="Int. J. Syst. Evol. Microbiol.">
        <title>The Global Catalogue of Microorganisms (GCM) 10K type strain sequencing project: providing services to taxonomists for standard genome sequencing and annotation.</title>
        <authorList>
            <consortium name="The Broad Institute Genomics Platform"/>
            <consortium name="The Broad Institute Genome Sequencing Center for Infectious Disease"/>
            <person name="Wu L."/>
            <person name="Ma J."/>
        </authorList>
    </citation>
    <scope>NUCLEOTIDE SEQUENCE [LARGE SCALE GENOMIC DNA]</scope>
    <source>
        <strain evidence="3 4">JCM 4788</strain>
    </source>
</reference>
<sequence>MLYRNVGAALVRAVAHSGGWEPPPWPSSDIGELPKAEHLRQWIKEVWASNAVAEAVEVATPALARRLRGLCAGDALTERAVRRAALSLLRYLLRMQHRATPFGLFAGVAPTRFGPSLSVQWGERHHAVARADAAWLADVVTRLEACPELLRRLPVRVDPTCFVQGDRVVVPCQQPRDDGGPAEVSMRRSRATEIVLRAAQSPLRAGDLADRLTAEYPETSAEVIEGLVTELVRRRVLISGLHPPMTATDALGHVVQQLSDVDASAVPPIAPVVRQLYDLHGELAAHNCAGAGRQRHIRSSVSGKMAALSGVVEQPLAVDLRLDCSLVLPDQVGREAEKAVTALAGLTPFPHGRPAWQEYHARFLERYGIGAAVPVLDVVDPGVGLGFPAGYRGSLLESSRPRPTARDERLLALAQEAVLDGEAEVVLTERIIEQMAAQDAAPRRAPAHTQLTFSLMSPTRGALEDGTFDLVVTAVSSAAGTTAGRFLDLLDDADRDRMTAVYSTLPTLDSGALLAQVSCPPLRLRTENVSRAPVALPHVIPVAEHGGSAREIPLDDLAVSGDRERLYLVSLSQGRAVEPMAFNAVEPTNFTHPLARFLCSVPRARAAVLAPFSWGAVRLPFLPRVRYGRTVLMPASWRLAASNLAQPTASWSLWEKSLMTWRDRFRVPHVVYLGDYDRRLLLHLDDAAHLHLLRAQVDKAGHATLREAPDATAYGWLDGRAHEITMALASTSSERAPAPRWTKPPIGREHGHLPGASEWAFVKLYGHPARVPDLLITHLPALWEAWVSPPAWWYVRYRDPEPHLRLRIRLPDADDYGEAVHRVGAWAAGLRSLGLVGRVQWDTYYPETGRYGAGAAMAAAEEVFAADSASAVAQLRTPDGEARRRAVTAASLLDVACALTGGTPAGAHWLTDHIAKSGEPAPDRGLLGEAVLLANPTNDFEVLRSRPGGEEIITAWARRRTALAVYRDQLTAVGEPSPESVLPSLLHMHHIRVAGIDEDCERLCRRLARSAALSLIARGAAR</sequence>
<evidence type="ECO:0000313" key="4">
    <source>
        <dbReference type="Proteomes" id="UP001500879"/>
    </source>
</evidence>
<feature type="domain" description="Lantibiotic dehydratase N-terminal" evidence="1">
    <location>
        <begin position="50"/>
        <end position="693"/>
    </location>
</feature>
<dbReference type="EMBL" id="BAAABX010000003">
    <property type="protein sequence ID" value="GAA0384250.1"/>
    <property type="molecule type" value="Genomic_DNA"/>
</dbReference>
<name>A0ABN0Y5U0_9ACTN</name>
<evidence type="ECO:0000259" key="2">
    <source>
        <dbReference type="Pfam" id="PF14028"/>
    </source>
</evidence>